<dbReference type="Proteomes" id="UP000233551">
    <property type="component" value="Unassembled WGS sequence"/>
</dbReference>
<keyword evidence="5" id="KW-1185">Reference proteome</keyword>
<keyword evidence="1" id="KW-0812">Transmembrane</keyword>
<accession>A0A218XK23</accession>
<dbReference type="EMBL" id="PGOL01001510">
    <property type="protein sequence ID" value="PKI57412.1"/>
    <property type="molecule type" value="Genomic_DNA"/>
</dbReference>
<proteinExistence type="predicted"/>
<evidence type="ECO:0000313" key="4">
    <source>
        <dbReference type="Proteomes" id="UP000197138"/>
    </source>
</evidence>
<feature type="transmembrane region" description="Helical" evidence="1">
    <location>
        <begin position="59"/>
        <end position="76"/>
    </location>
</feature>
<reference evidence="4" key="1">
    <citation type="journal article" date="2017" name="Plant J.">
        <title>The pomegranate (Punica granatum L.) genome and the genomics of punicalagin biosynthesis.</title>
        <authorList>
            <person name="Qin G."/>
            <person name="Xu C."/>
            <person name="Ming R."/>
            <person name="Tang H."/>
            <person name="Guyot R."/>
            <person name="Kramer E.M."/>
            <person name="Hu Y."/>
            <person name="Yi X."/>
            <person name="Qi Y."/>
            <person name="Xu X."/>
            <person name="Gao Z."/>
            <person name="Pan H."/>
            <person name="Jian J."/>
            <person name="Tian Y."/>
            <person name="Yue Z."/>
            <person name="Xu Y."/>
        </authorList>
    </citation>
    <scope>NUCLEOTIDE SEQUENCE [LARGE SCALE GENOMIC DNA]</scope>
    <source>
        <strain evidence="4">cv. Dabenzi</strain>
    </source>
</reference>
<dbReference type="PANTHER" id="PTHR34115:SF17">
    <property type="entry name" value="PROTEIN, PUTATIVE-RELATED"/>
    <property type="match status" value="1"/>
</dbReference>
<dbReference type="Proteomes" id="UP000197138">
    <property type="component" value="Unassembled WGS sequence"/>
</dbReference>
<evidence type="ECO:0000256" key="1">
    <source>
        <dbReference type="SAM" id="Phobius"/>
    </source>
</evidence>
<evidence type="ECO:0000313" key="5">
    <source>
        <dbReference type="Proteomes" id="UP000233551"/>
    </source>
</evidence>
<gene>
    <name evidence="2" type="ORF">CDL15_Pgr028978</name>
    <name evidence="3" type="ORF">CRG98_022257</name>
</gene>
<keyword evidence="1" id="KW-0472">Membrane</keyword>
<keyword evidence="1" id="KW-1133">Transmembrane helix</keyword>
<reference evidence="3 5" key="3">
    <citation type="submission" date="2017-11" db="EMBL/GenBank/DDBJ databases">
        <title>De-novo sequencing of pomegranate (Punica granatum L.) genome.</title>
        <authorList>
            <person name="Akparov Z."/>
            <person name="Amiraslanov A."/>
            <person name="Hajiyeva S."/>
            <person name="Abbasov M."/>
            <person name="Kaur K."/>
            <person name="Hamwieh A."/>
            <person name="Solovyev V."/>
            <person name="Salamov A."/>
            <person name="Braich B."/>
            <person name="Kosarev P."/>
            <person name="Mahmoud A."/>
            <person name="Hajiyev E."/>
            <person name="Babayeva S."/>
            <person name="Izzatullayeva V."/>
            <person name="Mammadov A."/>
            <person name="Mammadov A."/>
            <person name="Sharifova S."/>
            <person name="Ojaghi J."/>
            <person name="Eynullazada K."/>
            <person name="Bayramov B."/>
            <person name="Abdulazimova A."/>
            <person name="Shahmuradov I."/>
        </authorList>
    </citation>
    <scope>NUCLEOTIDE SEQUENCE [LARGE SCALE GENOMIC DNA]</scope>
    <source>
        <strain evidence="3">AG2017</strain>
        <strain evidence="5">cv. AG2017</strain>
        <tissue evidence="3">Leaf</tissue>
    </source>
</reference>
<feature type="transmembrane region" description="Helical" evidence="1">
    <location>
        <begin position="124"/>
        <end position="141"/>
    </location>
</feature>
<evidence type="ECO:0000313" key="2">
    <source>
        <dbReference type="EMBL" id="OWM85555.1"/>
    </source>
</evidence>
<dbReference type="EMBL" id="MTKT01001158">
    <property type="protein sequence ID" value="OWM85555.1"/>
    <property type="molecule type" value="Genomic_DNA"/>
</dbReference>
<evidence type="ECO:0000313" key="3">
    <source>
        <dbReference type="EMBL" id="PKI57412.1"/>
    </source>
</evidence>
<reference evidence="2" key="2">
    <citation type="submission" date="2017-06" db="EMBL/GenBank/DDBJ databases">
        <title>The pomegranate genome and the genomics of punicalagin biosynthesis.</title>
        <authorList>
            <person name="Xu C."/>
        </authorList>
    </citation>
    <scope>NUCLEOTIDE SEQUENCE [LARGE SCALE GENOMIC DNA]</scope>
    <source>
        <tissue evidence="2">Fresh leaf</tissue>
    </source>
</reference>
<organism evidence="2 4">
    <name type="scientific">Punica granatum</name>
    <name type="common">Pomegranate</name>
    <dbReference type="NCBI Taxonomy" id="22663"/>
    <lineage>
        <taxon>Eukaryota</taxon>
        <taxon>Viridiplantae</taxon>
        <taxon>Streptophyta</taxon>
        <taxon>Embryophyta</taxon>
        <taxon>Tracheophyta</taxon>
        <taxon>Spermatophyta</taxon>
        <taxon>Magnoliopsida</taxon>
        <taxon>eudicotyledons</taxon>
        <taxon>Gunneridae</taxon>
        <taxon>Pentapetalae</taxon>
        <taxon>rosids</taxon>
        <taxon>malvids</taxon>
        <taxon>Myrtales</taxon>
        <taxon>Lythraceae</taxon>
        <taxon>Punica</taxon>
    </lineage>
</organism>
<feature type="transmembrane region" description="Helical" evidence="1">
    <location>
        <begin position="96"/>
        <end position="112"/>
    </location>
</feature>
<dbReference type="AlphaFoldDB" id="A0A218XK23"/>
<dbReference type="PANTHER" id="PTHR34115">
    <property type="entry name" value="PROTEIN, PUTATIVE-RELATED"/>
    <property type="match status" value="1"/>
</dbReference>
<dbReference type="InterPro" id="IPR053258">
    <property type="entry name" value="Ca-permeable_cation_channel"/>
</dbReference>
<sequence>MELVWILGGGGLWKGRLRRVIERWWPSWITSPRIPRFGIRQFITLLRGAWREGEAASRATYHTAFTFLIGVLLILAEQKFNGGTSLFTVHPKLATSFILTICIYAISYVKMLRLDPAETRNYSMVEYIAIFSGFASCELILAALVPVIAFVAIDTCALLFFILLSKEPLKWCHEMFKLVYEECGHVRGRISWWFANHFRSTIQDDVEAAFSNNNV</sequence>
<comment type="caution">
    <text evidence="2">The sequence shown here is derived from an EMBL/GenBank/DDBJ whole genome shotgun (WGS) entry which is preliminary data.</text>
</comment>
<name>A0A218XK23_PUNGR</name>
<protein>
    <submittedName>
        <fullName evidence="2">Uncharacterized protein</fullName>
    </submittedName>
</protein>